<reference evidence="2 3" key="1">
    <citation type="journal article" date="2016" name="Genome Biol. Evol.">
        <title>Divergent and convergent evolution of fungal pathogenicity.</title>
        <authorList>
            <person name="Shang Y."/>
            <person name="Xiao G."/>
            <person name="Zheng P."/>
            <person name="Cen K."/>
            <person name="Zhan S."/>
            <person name="Wang C."/>
        </authorList>
    </citation>
    <scope>NUCLEOTIDE SEQUENCE [LARGE SCALE GENOMIC DNA]</scope>
    <source>
        <strain evidence="2 3">ARSEF 2679</strain>
    </source>
</reference>
<dbReference type="GO" id="GO:0016491">
    <property type="term" value="F:oxidoreductase activity"/>
    <property type="evidence" value="ECO:0007669"/>
    <property type="project" value="InterPro"/>
</dbReference>
<keyword evidence="3" id="KW-1185">Reference proteome</keyword>
<protein>
    <submittedName>
        <fullName evidence="2">Amine oxidase</fullName>
    </submittedName>
</protein>
<dbReference type="PANTHER" id="PTHR10742">
    <property type="entry name" value="FLAVIN MONOAMINE OXIDASE"/>
    <property type="match status" value="1"/>
</dbReference>
<dbReference type="InterPro" id="IPR002937">
    <property type="entry name" value="Amino_oxidase"/>
</dbReference>
<accession>A0A162I6X2</accession>
<dbReference type="RefSeq" id="XP_018700187.1">
    <property type="nucleotide sequence ID" value="XM_018852662.1"/>
</dbReference>
<dbReference type="Gene3D" id="3.90.660.10">
    <property type="match status" value="1"/>
</dbReference>
<organism evidence="2 3">
    <name type="scientific">Cordyceps fumosorosea (strain ARSEF 2679)</name>
    <name type="common">Isaria fumosorosea</name>
    <dbReference type="NCBI Taxonomy" id="1081104"/>
    <lineage>
        <taxon>Eukaryota</taxon>
        <taxon>Fungi</taxon>
        <taxon>Dikarya</taxon>
        <taxon>Ascomycota</taxon>
        <taxon>Pezizomycotina</taxon>
        <taxon>Sordariomycetes</taxon>
        <taxon>Hypocreomycetidae</taxon>
        <taxon>Hypocreales</taxon>
        <taxon>Cordycipitaceae</taxon>
        <taxon>Cordyceps</taxon>
    </lineage>
</organism>
<dbReference type="Proteomes" id="UP000076744">
    <property type="component" value="Unassembled WGS sequence"/>
</dbReference>
<gene>
    <name evidence="2" type="ORF">ISF_09059</name>
</gene>
<dbReference type="GO" id="GO:0050660">
    <property type="term" value="F:flavin adenine dinucleotide binding"/>
    <property type="evidence" value="ECO:0007669"/>
    <property type="project" value="TreeGrafter"/>
</dbReference>
<dbReference type="SUPFAM" id="SSF51905">
    <property type="entry name" value="FAD/NAD(P)-binding domain"/>
    <property type="match status" value="1"/>
</dbReference>
<dbReference type="Pfam" id="PF01593">
    <property type="entry name" value="Amino_oxidase"/>
    <property type="match status" value="1"/>
</dbReference>
<feature type="domain" description="Amine oxidase" evidence="1">
    <location>
        <begin position="402"/>
        <end position="863"/>
    </location>
</feature>
<dbReference type="GO" id="GO:0003682">
    <property type="term" value="F:chromatin binding"/>
    <property type="evidence" value="ECO:0007669"/>
    <property type="project" value="TreeGrafter"/>
</dbReference>
<comment type="caution">
    <text evidence="2">The sequence shown here is derived from an EMBL/GenBank/DDBJ whole genome shotgun (WGS) entry which is preliminary data.</text>
</comment>
<dbReference type="AlphaFoldDB" id="A0A162I6X2"/>
<evidence type="ECO:0000259" key="1">
    <source>
        <dbReference type="Pfam" id="PF01593"/>
    </source>
</evidence>
<name>A0A162I6X2_CORFA</name>
<dbReference type="SUPFAM" id="SSF54373">
    <property type="entry name" value="FAD-linked reductases, C-terminal domain"/>
    <property type="match status" value="1"/>
</dbReference>
<dbReference type="Gene3D" id="3.50.50.60">
    <property type="entry name" value="FAD/NAD(P)-binding domain"/>
    <property type="match status" value="1"/>
</dbReference>
<dbReference type="InterPro" id="IPR036188">
    <property type="entry name" value="FAD/NAD-bd_sf"/>
</dbReference>
<dbReference type="GO" id="GO:0006338">
    <property type="term" value="P:chromatin remodeling"/>
    <property type="evidence" value="ECO:0007669"/>
    <property type="project" value="TreeGrafter"/>
</dbReference>
<dbReference type="GeneID" id="30025351"/>
<proteinExistence type="predicted"/>
<evidence type="ECO:0000313" key="2">
    <source>
        <dbReference type="EMBL" id="OAA53105.1"/>
    </source>
</evidence>
<dbReference type="SUPFAM" id="SSF53474">
    <property type="entry name" value="alpha/beta-Hydrolases"/>
    <property type="match status" value="1"/>
</dbReference>
<dbReference type="InterPro" id="IPR029058">
    <property type="entry name" value="AB_hydrolase_fold"/>
</dbReference>
<dbReference type="PRINTS" id="PR00419">
    <property type="entry name" value="ADXRDTASE"/>
</dbReference>
<dbReference type="STRING" id="1081104.A0A162I6X2"/>
<dbReference type="InterPro" id="IPR050281">
    <property type="entry name" value="Flavin_monoamine_oxidase"/>
</dbReference>
<dbReference type="PANTHER" id="PTHR10742:SF414">
    <property type="entry name" value="CONTAINING AMINE OXIDASE, PUTATIVE (AFU_ORTHOLOGUE AFUA_3G12150)-RELATED"/>
    <property type="match status" value="1"/>
</dbReference>
<dbReference type="EMBL" id="AZHB01000040">
    <property type="protein sequence ID" value="OAA53105.1"/>
    <property type="molecule type" value="Genomic_DNA"/>
</dbReference>
<dbReference type="OrthoDB" id="5046242at2759"/>
<dbReference type="Gene3D" id="3.40.50.1820">
    <property type="entry name" value="alpha/beta hydrolase"/>
    <property type="match status" value="1"/>
</dbReference>
<evidence type="ECO:0000313" key="3">
    <source>
        <dbReference type="Proteomes" id="UP000076744"/>
    </source>
</evidence>
<sequence length="893" mass="98278">MAQTTATAASRYLKQPGFHQNLTLPATADHDALDIGYSDLGRQPTDDGQSTAPPALLFMPGMFASRLHGALMDIIGQRKGVRVLTVDRFGIGNTTNVPLAKRISIWTELVPFLLQHLDISHVSLVSHSAGTLYLLNTLYTCRDNLSPTRPYAVLMAPWVDVKHTGVTSMQAAQLLPDVALGFVDAFSRSLGTFIGPAVGSSMSFMENWLTGSAESDPALDEKYLYWREEYGVSAEFLNSLMDAIVQDGFRESTIGLNDEARLCLKRGGSWCECDDYTEYFDKLAAREASRDPNSKLHINIIFAEQDAMIGPRGKQYMESCWVQHHGNTQHGPFRVETTTVEGTDHDSVAGKISVLEGILDYIVAETAQTNSLPPSPSPLCFSSAAAMTSKTTAHIAIVGAGLSGLRCADVLLRCGFRVSIFEGRDRIGGRVHQTRLNNGHWIDMGPNWIHGKTDNIIFHLATATGTGINDIDEVSCVFDETGVKLDAADSLKYETIMWDGVKDAFAYSATSEREIHPSKSLMDFFKQRVPLQIPDSLPNAEAERKTVYQICETWGCFVGSPVAKQSLKYFWLEECIDDENLFCAGTYRKVLEQVAKPVLDKADISLNTIVKSIAYREGAEGKVALDLHNGTREEFDDVVVTAPLGWLQKNKTKAFDPPLPASLAAAIDAISYGCLEKVYISFPEAFWRAKHGQAEVVKGFMQWLAPNYDPELNASRWPQEAVDLSSLNASDAHPTLLFYTYGEQSRWFTSELAKRPAEKDKTDLIIEFFKPYYSRLPNYKADEAACQPVDCVATEWLNDDLAGNGSYGNFQVGLEKGDEHIGAMRQGLPQQGLWFAGEHTAPYVALGTSTGAYMSGETVGARIVERYGGHISPAIPRADTSTLPNLGNRFPTS</sequence>